<dbReference type="PANTHER" id="PTHR22914:SF9">
    <property type="entry name" value="CHITIN SYNTHASE 1"/>
    <property type="match status" value="1"/>
</dbReference>
<evidence type="ECO:0000256" key="11">
    <source>
        <dbReference type="SAM" id="MobiDB-lite"/>
    </source>
</evidence>
<dbReference type="Proteomes" id="UP000515153">
    <property type="component" value="Unplaced"/>
</dbReference>
<dbReference type="Pfam" id="PF01644">
    <property type="entry name" value="Chitin_synth_1"/>
    <property type="match status" value="1"/>
</dbReference>
<feature type="region of interest" description="Disordered" evidence="11">
    <location>
        <begin position="105"/>
        <end position="160"/>
    </location>
</feature>
<dbReference type="EC" id="2.4.1.16" evidence="2 10"/>
<dbReference type="GO" id="GO:0005886">
    <property type="term" value="C:plasma membrane"/>
    <property type="evidence" value="ECO:0007669"/>
    <property type="project" value="UniProtKB-SubCell"/>
</dbReference>
<keyword evidence="5 10" id="KW-0808">Transferase</keyword>
<dbReference type="GO" id="GO:0004100">
    <property type="term" value="F:chitin synthase activity"/>
    <property type="evidence" value="ECO:0007669"/>
    <property type="project" value="UniProtKB-UniRule"/>
</dbReference>
<evidence type="ECO:0000256" key="1">
    <source>
        <dbReference type="ARBA" id="ARBA00004651"/>
    </source>
</evidence>
<feature type="region of interest" description="Disordered" evidence="11">
    <location>
        <begin position="1"/>
        <end position="68"/>
    </location>
</feature>
<dbReference type="RefSeq" id="XP_030986257.1">
    <property type="nucleotide sequence ID" value="XM_031121672.1"/>
</dbReference>
<reference evidence="14" key="2">
    <citation type="submission" date="2019-10" db="EMBL/GenBank/DDBJ databases">
        <authorList>
            <consortium name="NCBI Genome Project"/>
        </authorList>
    </citation>
    <scope>NUCLEOTIDE SEQUENCE</scope>
    <source>
        <strain evidence="14">NI907</strain>
    </source>
</reference>
<keyword evidence="8 10" id="KW-0472">Membrane</keyword>
<keyword evidence="9 10" id="KW-0961">Cell wall biogenesis/degradation</keyword>
<organism evidence="13 14">
    <name type="scientific">Pyricularia grisea</name>
    <name type="common">Crabgrass-specific blast fungus</name>
    <name type="synonym">Magnaporthe grisea</name>
    <dbReference type="NCBI Taxonomy" id="148305"/>
    <lineage>
        <taxon>Eukaryota</taxon>
        <taxon>Fungi</taxon>
        <taxon>Dikarya</taxon>
        <taxon>Ascomycota</taxon>
        <taxon>Pezizomycotina</taxon>
        <taxon>Sordariomycetes</taxon>
        <taxon>Sordariomycetidae</taxon>
        <taxon>Magnaporthales</taxon>
        <taxon>Pyriculariaceae</taxon>
        <taxon>Pyricularia</taxon>
    </lineage>
</organism>
<dbReference type="InterPro" id="IPR029044">
    <property type="entry name" value="Nucleotide-diphossugar_trans"/>
</dbReference>
<evidence type="ECO:0000256" key="3">
    <source>
        <dbReference type="ARBA" id="ARBA00022475"/>
    </source>
</evidence>
<comment type="function">
    <text evidence="10">Polymerizes chitin, a structural polymer of the cell wall and septum, by transferring the sugar moiety of UDP-GlcNAc to the non-reducing end of the growing chitin polymer.</text>
</comment>
<dbReference type="GO" id="GO:0006031">
    <property type="term" value="P:chitin biosynthetic process"/>
    <property type="evidence" value="ECO:0007669"/>
    <property type="project" value="UniProtKB-UniRule"/>
</dbReference>
<dbReference type="GO" id="GO:0030428">
    <property type="term" value="C:cell septum"/>
    <property type="evidence" value="ECO:0007669"/>
    <property type="project" value="TreeGrafter"/>
</dbReference>
<evidence type="ECO:0000259" key="12">
    <source>
        <dbReference type="Pfam" id="PF08407"/>
    </source>
</evidence>
<feature type="transmembrane region" description="Helical" evidence="10">
    <location>
        <begin position="622"/>
        <end position="642"/>
    </location>
</feature>
<reference evidence="14" key="1">
    <citation type="journal article" date="2019" name="Mol. Biol. Evol.">
        <title>Blast fungal genomes show frequent chromosomal changes, gene gains and losses, and effector gene turnover.</title>
        <authorList>
            <person name="Gomez Luciano L.B."/>
            <person name="Jason Tsai I."/>
            <person name="Chuma I."/>
            <person name="Tosa Y."/>
            <person name="Chen Y.H."/>
            <person name="Li J.Y."/>
            <person name="Li M.Y."/>
            <person name="Jade Lu M.Y."/>
            <person name="Nakayashiki H."/>
            <person name="Li W.H."/>
        </authorList>
    </citation>
    <scope>NUCLEOTIDE SEQUENCE</scope>
    <source>
        <strain evidence="14">NI907</strain>
    </source>
</reference>
<feature type="transmembrane region" description="Helical" evidence="10">
    <location>
        <begin position="697"/>
        <end position="721"/>
    </location>
</feature>
<dbReference type="AlphaFoldDB" id="A0A6P8BGJ7"/>
<dbReference type="OrthoDB" id="26569at2759"/>
<evidence type="ECO:0000256" key="7">
    <source>
        <dbReference type="ARBA" id="ARBA00022989"/>
    </source>
</evidence>
<accession>A0A6P8BGJ7</accession>
<dbReference type="InterPro" id="IPR004835">
    <property type="entry name" value="Chitin_synth"/>
</dbReference>
<dbReference type="CDD" id="cd04190">
    <property type="entry name" value="Chitin_synth_C"/>
    <property type="match status" value="1"/>
</dbReference>
<gene>
    <name evidence="14" type="ORF">PgNI_01601</name>
</gene>
<evidence type="ECO:0000256" key="9">
    <source>
        <dbReference type="ARBA" id="ARBA00023316"/>
    </source>
</evidence>
<proteinExistence type="inferred from homology"/>
<evidence type="ECO:0000313" key="14">
    <source>
        <dbReference type="RefSeq" id="XP_030986257.1"/>
    </source>
</evidence>
<evidence type="ECO:0000256" key="5">
    <source>
        <dbReference type="ARBA" id="ARBA00022679"/>
    </source>
</evidence>
<feature type="transmembrane region" description="Helical" evidence="10">
    <location>
        <begin position="654"/>
        <end position="677"/>
    </location>
</feature>
<dbReference type="SUPFAM" id="SSF53448">
    <property type="entry name" value="Nucleotide-diphospho-sugar transferases"/>
    <property type="match status" value="1"/>
</dbReference>
<feature type="compositionally biased region" description="Pro residues" evidence="11">
    <location>
        <begin position="19"/>
        <end position="30"/>
    </location>
</feature>
<evidence type="ECO:0000256" key="6">
    <source>
        <dbReference type="ARBA" id="ARBA00022692"/>
    </source>
</evidence>
<dbReference type="Pfam" id="PF08407">
    <property type="entry name" value="Chitin_synth_1N"/>
    <property type="match status" value="1"/>
</dbReference>
<protein>
    <recommendedName>
        <fullName evidence="2 10">Chitin synthase</fullName>
        <ecNumber evidence="2 10">2.4.1.16</ecNumber>
    </recommendedName>
</protein>
<comment type="subcellular location">
    <subcellularLocation>
        <location evidence="1 10">Cell membrane</location>
        <topology evidence="1 10">Multi-pass membrane protein</topology>
    </subcellularLocation>
</comment>
<feature type="compositionally biased region" description="Polar residues" evidence="11">
    <location>
        <begin position="148"/>
        <end position="157"/>
    </location>
</feature>
<name>A0A6P8BGJ7_PYRGI</name>
<feature type="compositionally biased region" description="Basic and acidic residues" evidence="11">
    <location>
        <begin position="1"/>
        <end position="15"/>
    </location>
</feature>
<sequence length="901" mass="102108">MAYNRLDDDYFDNRRPMNNRPPPHRTPSPGHPLQHGYQLDDAPYGRPGMNNASNLDIPMGPGRHTPSDQLQLHTAHSMANMSEVGYQQQPGGYREEYSVNPEQHHDAYYNPTYTPTPNEGQTPYGEPGYDHDGRPLLPQQDSYGRYSDNPQQPQQQGGLKRWKTVKRVPLYMGNLVLDCPVPPKLLNQFPHGERDEFTHMRYSAATCDPNDFYDEKFTLRQRLFSKPRETELFIVVTMYNEDEVLFARTMIGVFKNVEYMCKRPESKTWGKEAWKKIVVCIVSDGRAKINPRTRALLAGLGVYQEGIARQNVDDKPTTAHIYEYTTQIGMALKNDVVQLLPRQQPVQLLFCLKENNQKKINSHRWFFSAFGRVLNPNICVLLDAGTKPGGNSIYHLWKAFDLEPMCAGACGEIKAMLGTGGKNLFNPLVAAQNFEYKMSNILDKPLESAFGFISVLPGAFSAYRYIALQNDKNGQGPLEKYFAGEKLHGAGAGIFTANMYLAEDRILCFELVTKRNCHWILQYVKSATGETDVPDTATELILQRRRWLNGSFFAAIYAIAHFYQFFRSDHSFFRKIAFFIEFTFNTINMIFAWFAIGNFFLVFKILTTSLGDDTLLGTTGKILGVCFEWLYGVSLITCFVLAMGNRPAGSGPYYLAMIYFWAIIFCYLLFAAVFISVKAIMADAQRGLSVPELLKDQVVVTLILSIMSTYGIWLIASLMMFDPWHMFTSLVQYMLLSPTFTNVLNVYAFCNTHDISWGTKGDDKPDKLPSVSTKDGTGKADLPDEADLNTMYERELAVFSHKYVEEKKAPTPSQLDEKQLDYYRGVRTVVVLLWMVTNFGLAAVVLSTAGLDKITPNTTAESKEQRSTIYMAVVLYSVAALSGFKFIGAMWFLVVRMFRGV</sequence>
<comment type="catalytic activity">
    <reaction evidence="10">
        <text>[(1-&gt;4)-N-acetyl-beta-D-glucosaminyl](n) + UDP-N-acetyl-alpha-D-glucosamine = [(1-&gt;4)-N-acetyl-beta-D-glucosaminyl](n+1) + UDP + H(+)</text>
        <dbReference type="Rhea" id="RHEA:16637"/>
        <dbReference type="Rhea" id="RHEA-COMP:9593"/>
        <dbReference type="Rhea" id="RHEA-COMP:9595"/>
        <dbReference type="ChEBI" id="CHEBI:15378"/>
        <dbReference type="ChEBI" id="CHEBI:17029"/>
        <dbReference type="ChEBI" id="CHEBI:57705"/>
        <dbReference type="ChEBI" id="CHEBI:58223"/>
        <dbReference type="EC" id="2.4.1.16"/>
    </reaction>
</comment>
<evidence type="ECO:0000256" key="4">
    <source>
        <dbReference type="ARBA" id="ARBA00022676"/>
    </source>
</evidence>
<comment type="similarity">
    <text evidence="10">Belongs to the chitin synthase family.</text>
</comment>
<evidence type="ECO:0000256" key="8">
    <source>
        <dbReference type="ARBA" id="ARBA00023136"/>
    </source>
</evidence>
<keyword evidence="7 10" id="KW-1133">Transmembrane helix</keyword>
<keyword evidence="13" id="KW-1185">Reference proteome</keyword>
<dbReference type="KEGG" id="pgri:PgNI_01601"/>
<evidence type="ECO:0000256" key="10">
    <source>
        <dbReference type="RuleBase" id="RU366040"/>
    </source>
</evidence>
<keyword evidence="6 10" id="KW-0812">Transmembrane</keyword>
<keyword evidence="3 10" id="KW-1003">Cell membrane</keyword>
<feature type="transmembrane region" description="Helical" evidence="10">
    <location>
        <begin position="578"/>
        <end position="602"/>
    </location>
</feature>
<keyword evidence="4 10" id="KW-0328">Glycosyltransferase</keyword>
<dbReference type="GO" id="GO:0071555">
    <property type="term" value="P:cell wall organization"/>
    <property type="evidence" value="ECO:0007669"/>
    <property type="project" value="UniProtKB-KW"/>
</dbReference>
<reference evidence="14" key="3">
    <citation type="submission" date="2025-08" db="UniProtKB">
        <authorList>
            <consortium name="RefSeq"/>
        </authorList>
    </citation>
    <scope>IDENTIFICATION</scope>
    <source>
        <strain evidence="14">NI907</strain>
    </source>
</reference>
<feature type="compositionally biased region" description="Polar residues" evidence="11">
    <location>
        <begin position="111"/>
        <end position="121"/>
    </location>
</feature>
<feature type="domain" description="Chitin synthase N-terminal" evidence="12">
    <location>
        <begin position="163"/>
        <end position="231"/>
    </location>
</feature>
<dbReference type="PANTHER" id="PTHR22914">
    <property type="entry name" value="CHITIN SYNTHASE"/>
    <property type="match status" value="1"/>
</dbReference>
<evidence type="ECO:0000256" key="2">
    <source>
        <dbReference type="ARBA" id="ARBA00012543"/>
    </source>
</evidence>
<feature type="transmembrane region" description="Helical" evidence="10">
    <location>
        <begin position="869"/>
        <end position="895"/>
    </location>
</feature>
<evidence type="ECO:0000313" key="13">
    <source>
        <dbReference type="Proteomes" id="UP000515153"/>
    </source>
</evidence>
<feature type="transmembrane region" description="Helical" evidence="10">
    <location>
        <begin position="828"/>
        <end position="849"/>
    </location>
</feature>
<feature type="transmembrane region" description="Helical" evidence="10">
    <location>
        <begin position="547"/>
        <end position="566"/>
    </location>
</feature>
<dbReference type="GeneID" id="41956586"/>
<dbReference type="InterPro" id="IPR013616">
    <property type="entry name" value="Chitin_synth_N"/>
</dbReference>